<organism evidence="5 6">
    <name type="scientific">Streptomyces badius</name>
    <dbReference type="NCBI Taxonomy" id="1941"/>
    <lineage>
        <taxon>Bacteria</taxon>
        <taxon>Bacillati</taxon>
        <taxon>Actinomycetota</taxon>
        <taxon>Actinomycetes</taxon>
        <taxon>Kitasatosporales</taxon>
        <taxon>Streptomycetaceae</taxon>
        <taxon>Streptomyces</taxon>
    </lineage>
</organism>
<name>A0ABQ2TEK6_STRBA</name>
<proteinExistence type="predicted"/>
<evidence type="ECO:0000256" key="2">
    <source>
        <dbReference type="ARBA" id="ARBA00023125"/>
    </source>
</evidence>
<evidence type="ECO:0000313" key="6">
    <source>
        <dbReference type="Proteomes" id="UP000659767"/>
    </source>
</evidence>
<dbReference type="Gene3D" id="3.30.450.40">
    <property type="match status" value="1"/>
</dbReference>
<evidence type="ECO:0000259" key="4">
    <source>
        <dbReference type="SMART" id="SM00862"/>
    </source>
</evidence>
<keyword evidence="2" id="KW-0238">DNA-binding</keyword>
<sequence length="409" mass="43916">MTDPWLALAADTDPGERSGALRRAHDVFTSAGRLERPVRAVVGASWRRSARARASPDEPHAYRAAHPLAPAMSVIRELMGAYATDGEHLLAVCDAHGRLLWVEGHTVARRAAGLMNFVEGARWAESVAGTNAPGTAIAVDRPVQVFAAEHFLRPVQRWTCAAAPVHDPRTGRVLGAVDITGGDRLAHPHSLAFVQAVARAAESHLALLTPSPGSDVGAVRLSALGRDEALLAARGRQLRLSRRHSEILVALARRPEGLSGDELLVELYEDESVTPVTLRAELSRLRRLLGPDLLDSRPYRLAVPVDADFDTVTRRLGSGAVAAALDAYAGPLLPGSGAPSVVRLRRRIEEQLRAALIARGDPGLLADWAYSPWGEDDLPVWRALAGAVPASQRPALQARVRELDAEQRG</sequence>
<dbReference type="Gene3D" id="1.10.10.10">
    <property type="entry name" value="Winged helix-like DNA-binding domain superfamily/Winged helix DNA-binding domain"/>
    <property type="match status" value="1"/>
</dbReference>
<feature type="domain" description="OmpR/PhoB-type" evidence="4">
    <location>
        <begin position="235"/>
        <end position="301"/>
    </location>
</feature>
<evidence type="ECO:0000256" key="1">
    <source>
        <dbReference type="ARBA" id="ARBA00023015"/>
    </source>
</evidence>
<dbReference type="InterPro" id="IPR001867">
    <property type="entry name" value="OmpR/PhoB-type_DNA-bd"/>
</dbReference>
<dbReference type="RefSeq" id="WP_199888699.1">
    <property type="nucleotide sequence ID" value="NZ_BMSZ01000011.1"/>
</dbReference>
<dbReference type="EMBL" id="BMSZ01000011">
    <property type="protein sequence ID" value="GGS61331.1"/>
    <property type="molecule type" value="Genomic_DNA"/>
</dbReference>
<protein>
    <submittedName>
        <fullName evidence="5">Transcriptional regulator</fullName>
    </submittedName>
</protein>
<dbReference type="InterPro" id="IPR029016">
    <property type="entry name" value="GAF-like_dom_sf"/>
</dbReference>
<dbReference type="InterPro" id="IPR036388">
    <property type="entry name" value="WH-like_DNA-bd_sf"/>
</dbReference>
<accession>A0ABQ2TEK6</accession>
<comment type="caution">
    <text evidence="5">The sequence shown here is derived from an EMBL/GenBank/DDBJ whole genome shotgun (WGS) entry which is preliminary data.</text>
</comment>
<evidence type="ECO:0000256" key="3">
    <source>
        <dbReference type="ARBA" id="ARBA00023163"/>
    </source>
</evidence>
<dbReference type="InterPro" id="IPR003018">
    <property type="entry name" value="GAF"/>
</dbReference>
<gene>
    <name evidence="5" type="ORF">GCM10010253_39980</name>
</gene>
<dbReference type="Proteomes" id="UP000659767">
    <property type="component" value="Unassembled WGS sequence"/>
</dbReference>
<keyword evidence="6" id="KW-1185">Reference proteome</keyword>
<dbReference type="Pfam" id="PF01590">
    <property type="entry name" value="GAF"/>
    <property type="match status" value="1"/>
</dbReference>
<evidence type="ECO:0000313" key="5">
    <source>
        <dbReference type="EMBL" id="GGS61331.1"/>
    </source>
</evidence>
<keyword evidence="1" id="KW-0805">Transcription regulation</keyword>
<reference evidence="6" key="1">
    <citation type="journal article" date="2019" name="Int. J. Syst. Evol. Microbiol.">
        <title>The Global Catalogue of Microorganisms (GCM) 10K type strain sequencing project: providing services to taxonomists for standard genome sequencing and annotation.</title>
        <authorList>
            <consortium name="The Broad Institute Genomics Platform"/>
            <consortium name="The Broad Institute Genome Sequencing Center for Infectious Disease"/>
            <person name="Wu L."/>
            <person name="Ma J."/>
        </authorList>
    </citation>
    <scope>NUCLEOTIDE SEQUENCE [LARGE SCALE GENOMIC DNA]</scope>
    <source>
        <strain evidence="6">JCM 4350</strain>
    </source>
</reference>
<keyword evidence="3" id="KW-0804">Transcription</keyword>
<dbReference type="SMART" id="SM00862">
    <property type="entry name" value="Trans_reg_C"/>
    <property type="match status" value="1"/>
</dbReference>